<reference evidence="6 7" key="1">
    <citation type="submission" date="2022-11" db="UniProtKB">
        <authorList>
            <consortium name="WormBaseParasite"/>
        </authorList>
    </citation>
    <scope>IDENTIFICATION</scope>
</reference>
<name>A0A914E6D0_9BILA</name>
<dbReference type="GO" id="GO:0005737">
    <property type="term" value="C:cytoplasm"/>
    <property type="evidence" value="ECO:0007669"/>
    <property type="project" value="TreeGrafter"/>
</dbReference>
<dbReference type="CDD" id="cd12337">
    <property type="entry name" value="RRM1_SRSF4_like"/>
    <property type="match status" value="1"/>
</dbReference>
<evidence type="ECO:0000259" key="4">
    <source>
        <dbReference type="PROSITE" id="PS50102"/>
    </source>
</evidence>
<evidence type="ECO:0000313" key="5">
    <source>
        <dbReference type="Proteomes" id="UP000887540"/>
    </source>
</evidence>
<dbReference type="Gene3D" id="3.30.70.330">
    <property type="match status" value="2"/>
</dbReference>
<dbReference type="WBParaSite" id="ACRNAN_scaffold5894.g15795.t1">
    <property type="protein sequence ID" value="ACRNAN_scaffold5894.g15795.t1"/>
    <property type="gene ID" value="ACRNAN_scaffold5894.g15795"/>
</dbReference>
<dbReference type="PROSITE" id="PS50102">
    <property type="entry name" value="RRM"/>
    <property type="match status" value="1"/>
</dbReference>
<dbReference type="SUPFAM" id="SSF54928">
    <property type="entry name" value="RNA-binding domain, RBD"/>
    <property type="match status" value="1"/>
</dbReference>
<dbReference type="GO" id="GO:0005634">
    <property type="term" value="C:nucleus"/>
    <property type="evidence" value="ECO:0007669"/>
    <property type="project" value="TreeGrafter"/>
</dbReference>
<feature type="compositionally biased region" description="Basic residues" evidence="3">
    <location>
        <begin position="197"/>
        <end position="213"/>
    </location>
</feature>
<dbReference type="InterPro" id="IPR050374">
    <property type="entry name" value="RRT5_SRSF_SR"/>
</dbReference>
<feature type="compositionally biased region" description="Basic and acidic residues" evidence="3">
    <location>
        <begin position="174"/>
        <end position="196"/>
    </location>
</feature>
<dbReference type="InterPro" id="IPR000504">
    <property type="entry name" value="RRM_dom"/>
</dbReference>
<proteinExistence type="predicted"/>
<feature type="region of interest" description="Disordered" evidence="3">
    <location>
        <begin position="174"/>
        <end position="243"/>
    </location>
</feature>
<dbReference type="Proteomes" id="UP000887540">
    <property type="component" value="Unplaced"/>
</dbReference>
<dbReference type="PANTHER" id="PTHR23003">
    <property type="entry name" value="RNA RECOGNITION MOTIF RRM DOMAIN CONTAINING PROTEIN"/>
    <property type="match status" value="1"/>
</dbReference>
<dbReference type="InterPro" id="IPR035979">
    <property type="entry name" value="RBD_domain_sf"/>
</dbReference>
<keyword evidence="1 2" id="KW-0694">RNA-binding</keyword>
<protein>
    <submittedName>
        <fullName evidence="6 7">RRM domain-containing protein</fullName>
    </submittedName>
</protein>
<evidence type="ECO:0000256" key="2">
    <source>
        <dbReference type="PROSITE-ProRule" id="PRU00176"/>
    </source>
</evidence>
<keyword evidence="5" id="KW-1185">Reference proteome</keyword>
<dbReference type="SMART" id="SM00360">
    <property type="entry name" value="RRM"/>
    <property type="match status" value="2"/>
</dbReference>
<evidence type="ECO:0000256" key="1">
    <source>
        <dbReference type="ARBA" id="ARBA00022884"/>
    </source>
</evidence>
<dbReference type="GO" id="GO:0003729">
    <property type="term" value="F:mRNA binding"/>
    <property type="evidence" value="ECO:0007669"/>
    <property type="project" value="TreeGrafter"/>
</dbReference>
<sequence length="243" mass="27134">MSGNCRVFLGRVSNRASEKDVERFFRDFKVREVVLKQGFGFVEFDNSREADDAVYEMNGKDLCGERVVVEMSNARRGGDRGGFRGGRGGFRGRGDFGGRGDYGGRGGFNGQRRFAAPVQTRYRLLVENLSTRCAWQELKDMMRGATYADAHKKAPNEGIVCFATHSDLKDALKKHQGKDINGRKIKLIDDTPESRSRSRSRSKSRSRSPRSRSKSGGGSSHRDSRSRSRSPPPKRARSGSESE</sequence>
<accession>A0A914E6D0</accession>
<dbReference type="PANTHER" id="PTHR23003:SF51">
    <property type="entry name" value="SERINE-ARGININE PROTEIN 55"/>
    <property type="match status" value="1"/>
</dbReference>
<feature type="domain" description="RRM" evidence="4">
    <location>
        <begin position="5"/>
        <end position="74"/>
    </location>
</feature>
<organism evidence="5 7">
    <name type="scientific">Acrobeloides nanus</name>
    <dbReference type="NCBI Taxonomy" id="290746"/>
    <lineage>
        <taxon>Eukaryota</taxon>
        <taxon>Metazoa</taxon>
        <taxon>Ecdysozoa</taxon>
        <taxon>Nematoda</taxon>
        <taxon>Chromadorea</taxon>
        <taxon>Rhabditida</taxon>
        <taxon>Tylenchina</taxon>
        <taxon>Cephalobomorpha</taxon>
        <taxon>Cephaloboidea</taxon>
        <taxon>Cephalobidae</taxon>
        <taxon>Acrobeloides</taxon>
    </lineage>
</organism>
<dbReference type="AlphaFoldDB" id="A0A914E6D0"/>
<evidence type="ECO:0000313" key="6">
    <source>
        <dbReference type="WBParaSite" id="ACRNAN_scaffold1809.g26819.t1"/>
    </source>
</evidence>
<evidence type="ECO:0000256" key="3">
    <source>
        <dbReference type="SAM" id="MobiDB-lite"/>
    </source>
</evidence>
<dbReference type="InterPro" id="IPR012677">
    <property type="entry name" value="Nucleotide-bd_a/b_plait_sf"/>
</dbReference>
<evidence type="ECO:0000313" key="7">
    <source>
        <dbReference type="WBParaSite" id="ACRNAN_scaffold5894.g15795.t1"/>
    </source>
</evidence>
<dbReference type="WBParaSite" id="ACRNAN_scaffold1809.g26819.t1">
    <property type="protein sequence ID" value="ACRNAN_scaffold1809.g26819.t1"/>
    <property type="gene ID" value="ACRNAN_scaffold1809.g26819"/>
</dbReference>
<dbReference type="Pfam" id="PF00076">
    <property type="entry name" value="RRM_1"/>
    <property type="match status" value="2"/>
</dbReference>